<dbReference type="PANTHER" id="PTHR34580">
    <property type="match status" value="1"/>
</dbReference>
<reference evidence="3 4" key="1">
    <citation type="submission" date="2015-08" db="EMBL/GenBank/DDBJ databases">
        <title>Complete genome sequence of Rufibacter tibetensis strain 1351t, a radiation-resistant bacterium from tibet plateau.</title>
        <authorList>
            <person name="Dai J."/>
        </authorList>
    </citation>
    <scope>NUCLEOTIDE SEQUENCE [LARGE SCALE GENOMIC DNA]</scope>
    <source>
        <strain evidence="3 4">1351</strain>
    </source>
</reference>
<organism evidence="3 4">
    <name type="scientific">Rufibacter tibetensis</name>
    <dbReference type="NCBI Taxonomy" id="512763"/>
    <lineage>
        <taxon>Bacteria</taxon>
        <taxon>Pseudomonadati</taxon>
        <taxon>Bacteroidota</taxon>
        <taxon>Cytophagia</taxon>
        <taxon>Cytophagales</taxon>
        <taxon>Hymenobacteraceae</taxon>
        <taxon>Rufibacter</taxon>
    </lineage>
</organism>
<dbReference type="InterPro" id="IPR057727">
    <property type="entry name" value="WCX_dom"/>
</dbReference>
<dbReference type="InterPro" id="IPR026881">
    <property type="entry name" value="WYL_dom"/>
</dbReference>
<dbReference type="STRING" id="512763.DC20_05735"/>
<dbReference type="PANTHER" id="PTHR34580:SF9">
    <property type="entry name" value="SLL5097 PROTEIN"/>
    <property type="match status" value="1"/>
</dbReference>
<sequence length="336" mass="39214">MATNKYAVIRYNALDQCFRNPGRRYFIQDLIKCCSEAIYDFSGNEEGVKRRQIFEDIKFMESDQGWSIPLERHNEGKKVYYRYSDLSFSIKSQPLNHTEANQLKETLMLLGRFKGLPQFEWMDEMLVRLQTTFRFSEKSTEIVGFDQNRYLKGLEFFSEVFNAILYTKVLSIKYKSFKQHSVSELTFHPYYLKQYNNRWFLFGLSQEFGLISNLALDRIEGITELNLPYAPNLTVDFEEFFEDAIGVTVPKDTLPQIITLKINSTLWPYIETKPIHGSQRIIQKGEGFVLIELFVIINYELVSLLFSMGEELVVTEPSALSDLIKGKAKAILKNYS</sequence>
<dbReference type="OrthoDB" id="43316at2"/>
<evidence type="ECO:0000259" key="2">
    <source>
        <dbReference type="Pfam" id="PF25583"/>
    </source>
</evidence>
<dbReference type="RefSeq" id="WP_062542948.1">
    <property type="nucleotide sequence ID" value="NZ_CP012643.1"/>
</dbReference>
<dbReference type="Pfam" id="PF13280">
    <property type="entry name" value="WYL"/>
    <property type="match status" value="1"/>
</dbReference>
<feature type="domain" description="WCX" evidence="2">
    <location>
        <begin position="258"/>
        <end position="332"/>
    </location>
</feature>
<keyword evidence="4" id="KW-1185">Reference proteome</keyword>
<dbReference type="Pfam" id="PF25583">
    <property type="entry name" value="WCX"/>
    <property type="match status" value="1"/>
</dbReference>
<dbReference type="PROSITE" id="PS52050">
    <property type="entry name" value="WYL"/>
    <property type="match status" value="1"/>
</dbReference>
<gene>
    <name evidence="3" type="ORF">DC20_05735</name>
</gene>
<accession>A0A0N7HW87</accession>
<protein>
    <submittedName>
        <fullName evidence="3">Transcriptional regulator</fullName>
    </submittedName>
</protein>
<dbReference type="EMBL" id="CP012643">
    <property type="protein sequence ID" value="ALI98560.1"/>
    <property type="molecule type" value="Genomic_DNA"/>
</dbReference>
<dbReference type="Proteomes" id="UP000061382">
    <property type="component" value="Chromosome"/>
</dbReference>
<evidence type="ECO:0000313" key="3">
    <source>
        <dbReference type="EMBL" id="ALI98560.1"/>
    </source>
</evidence>
<feature type="domain" description="WYL" evidence="1">
    <location>
        <begin position="156"/>
        <end position="223"/>
    </location>
</feature>
<dbReference type="InterPro" id="IPR051534">
    <property type="entry name" value="CBASS_pafABC_assoc_protein"/>
</dbReference>
<dbReference type="PATRIC" id="fig|512763.3.peg.1270"/>
<dbReference type="KEGG" id="rti:DC20_05735"/>
<proteinExistence type="predicted"/>
<name>A0A0N7HW87_9BACT</name>
<dbReference type="AlphaFoldDB" id="A0A0N7HW87"/>
<evidence type="ECO:0000313" key="4">
    <source>
        <dbReference type="Proteomes" id="UP000061382"/>
    </source>
</evidence>
<evidence type="ECO:0000259" key="1">
    <source>
        <dbReference type="Pfam" id="PF13280"/>
    </source>
</evidence>